<reference evidence="1 2" key="1">
    <citation type="submission" date="2018-02" db="EMBL/GenBank/DDBJ databases">
        <title>The draft genome of Phyllobacterium sp. 1N-3.</title>
        <authorList>
            <person name="Liu L."/>
            <person name="Li L."/>
            <person name="Zhang X."/>
            <person name="Wang T."/>
            <person name="Liang L."/>
        </authorList>
    </citation>
    <scope>NUCLEOTIDE SEQUENCE [LARGE SCALE GENOMIC DNA]</scope>
    <source>
        <strain evidence="1 2">1N-3</strain>
    </source>
</reference>
<dbReference type="AlphaFoldDB" id="A0A2S9INR0"/>
<keyword evidence="1" id="KW-0255">Endonuclease</keyword>
<dbReference type="GO" id="GO:0004519">
    <property type="term" value="F:endonuclease activity"/>
    <property type="evidence" value="ECO:0007669"/>
    <property type="project" value="UniProtKB-KW"/>
</dbReference>
<name>A0A2S9INR0_9HYPH</name>
<dbReference type="Proteomes" id="UP000239434">
    <property type="component" value="Unassembled WGS sequence"/>
</dbReference>
<evidence type="ECO:0000313" key="2">
    <source>
        <dbReference type="Proteomes" id="UP000239434"/>
    </source>
</evidence>
<organism evidence="1 2">
    <name type="scientific">Phyllobacterium phragmitis</name>
    <dbReference type="NCBI Taxonomy" id="2670329"/>
    <lineage>
        <taxon>Bacteria</taxon>
        <taxon>Pseudomonadati</taxon>
        <taxon>Pseudomonadota</taxon>
        <taxon>Alphaproteobacteria</taxon>
        <taxon>Hyphomicrobiales</taxon>
        <taxon>Phyllobacteriaceae</taxon>
        <taxon>Phyllobacterium</taxon>
    </lineage>
</organism>
<keyword evidence="1" id="KW-0378">Hydrolase</keyword>
<accession>A0A2S9INR0</accession>
<keyword evidence="1" id="KW-0540">Nuclease</keyword>
<sequence length="118" mass="14177">MAKIKVVKPSVRTVAPMLRRAPVDEADRSRFRDQTQAWRAWYKTARWQKLRMSILVRDRFTCQMCWLLEPNSSQLVCDHVTPHRGDEELFWSGPFQTLCKPCHDRDKQRMERRTCVRD</sequence>
<comment type="caution">
    <text evidence="1">The sequence shown here is derived from an EMBL/GenBank/DDBJ whole genome shotgun (WGS) entry which is preliminary data.</text>
</comment>
<gene>
    <name evidence="1" type="ORF">C5748_17000</name>
</gene>
<evidence type="ECO:0000313" key="1">
    <source>
        <dbReference type="EMBL" id="PRD42164.1"/>
    </source>
</evidence>
<proteinExistence type="predicted"/>
<protein>
    <submittedName>
        <fullName evidence="1">HNH endonuclease</fullName>
    </submittedName>
</protein>
<dbReference type="EMBL" id="PVBR01000013">
    <property type="protein sequence ID" value="PRD42164.1"/>
    <property type="molecule type" value="Genomic_DNA"/>
</dbReference>
<keyword evidence="2" id="KW-1185">Reference proteome</keyword>